<sequence length="128" mass="13561">MEDGKDVAASWHSSQRRSLGRWMESGPRAKGHANEKIRDDGQAEIIQRLLPPTSRRDSQSPECTKRFGASEREGGVGEGGSGSVTVMRYVSNSSIGITNDDGNSAADAAPVAVAVGGRGVNPRHSEIE</sequence>
<organism evidence="2 3">
    <name type="scientific">Paralvinella palmiformis</name>
    <dbReference type="NCBI Taxonomy" id="53620"/>
    <lineage>
        <taxon>Eukaryota</taxon>
        <taxon>Metazoa</taxon>
        <taxon>Spiralia</taxon>
        <taxon>Lophotrochozoa</taxon>
        <taxon>Annelida</taxon>
        <taxon>Polychaeta</taxon>
        <taxon>Sedentaria</taxon>
        <taxon>Canalipalpata</taxon>
        <taxon>Terebellida</taxon>
        <taxon>Terebelliformia</taxon>
        <taxon>Alvinellidae</taxon>
        <taxon>Paralvinella</taxon>
    </lineage>
</organism>
<name>A0AAD9J843_9ANNE</name>
<dbReference type="Proteomes" id="UP001208570">
    <property type="component" value="Unassembled WGS sequence"/>
</dbReference>
<accession>A0AAD9J843</accession>
<comment type="caution">
    <text evidence="2">The sequence shown here is derived from an EMBL/GenBank/DDBJ whole genome shotgun (WGS) entry which is preliminary data.</text>
</comment>
<reference evidence="2" key="1">
    <citation type="journal article" date="2023" name="Mol. Biol. Evol.">
        <title>Third-Generation Sequencing Reveals the Adaptive Role of the Epigenome in Three Deep-Sea Polychaetes.</title>
        <authorList>
            <person name="Perez M."/>
            <person name="Aroh O."/>
            <person name="Sun Y."/>
            <person name="Lan Y."/>
            <person name="Juniper S.K."/>
            <person name="Young C.R."/>
            <person name="Angers B."/>
            <person name="Qian P.Y."/>
        </authorList>
    </citation>
    <scope>NUCLEOTIDE SEQUENCE</scope>
    <source>
        <strain evidence="2">P08H-3</strain>
    </source>
</reference>
<evidence type="ECO:0000256" key="1">
    <source>
        <dbReference type="SAM" id="MobiDB-lite"/>
    </source>
</evidence>
<gene>
    <name evidence="2" type="ORF">LSH36_531g01002</name>
</gene>
<evidence type="ECO:0000313" key="2">
    <source>
        <dbReference type="EMBL" id="KAK2147883.1"/>
    </source>
</evidence>
<dbReference type="EMBL" id="JAODUP010000531">
    <property type="protein sequence ID" value="KAK2147883.1"/>
    <property type="molecule type" value="Genomic_DNA"/>
</dbReference>
<feature type="region of interest" description="Disordered" evidence="1">
    <location>
        <begin position="1"/>
        <end position="37"/>
    </location>
</feature>
<evidence type="ECO:0000313" key="3">
    <source>
        <dbReference type="Proteomes" id="UP001208570"/>
    </source>
</evidence>
<feature type="region of interest" description="Disordered" evidence="1">
    <location>
        <begin position="50"/>
        <end position="84"/>
    </location>
</feature>
<dbReference type="AlphaFoldDB" id="A0AAD9J843"/>
<protein>
    <submittedName>
        <fullName evidence="2">Uncharacterized protein</fullName>
    </submittedName>
</protein>
<keyword evidence="3" id="KW-1185">Reference proteome</keyword>
<feature type="compositionally biased region" description="Basic and acidic residues" evidence="1">
    <location>
        <begin position="54"/>
        <end position="75"/>
    </location>
</feature>
<proteinExistence type="predicted"/>